<organism evidence="1 2">
    <name type="scientific">Brevibacterium epidermidis</name>
    <dbReference type="NCBI Taxonomy" id="1698"/>
    <lineage>
        <taxon>Bacteria</taxon>
        <taxon>Bacillati</taxon>
        <taxon>Actinomycetota</taxon>
        <taxon>Actinomycetes</taxon>
        <taxon>Micrococcales</taxon>
        <taxon>Brevibacteriaceae</taxon>
        <taxon>Brevibacterium</taxon>
    </lineage>
</organism>
<accession>A0ABV4EI22</accession>
<dbReference type="Proteomes" id="UP001565435">
    <property type="component" value="Unassembled WGS sequence"/>
</dbReference>
<name>A0ABV4EI22_BREEP</name>
<evidence type="ECO:0000313" key="1">
    <source>
        <dbReference type="EMBL" id="MEY9258172.1"/>
    </source>
</evidence>
<evidence type="ECO:0000313" key="2">
    <source>
        <dbReference type="Proteomes" id="UP001565435"/>
    </source>
</evidence>
<reference evidence="1 2" key="1">
    <citation type="submission" date="2024-07" db="EMBL/GenBank/DDBJ databases">
        <title>Mealworm larvae gut microbial communities from Newark, Delaware, USA.</title>
        <authorList>
            <person name="Blenner M."/>
        </authorList>
    </citation>
    <scope>NUCLEOTIDE SEQUENCE [LARGE SCALE GENOMIC DNA]</scope>
    <source>
        <strain evidence="1 2">UD i117</strain>
    </source>
</reference>
<comment type="caution">
    <text evidence="1">The sequence shown here is derived from an EMBL/GenBank/DDBJ whole genome shotgun (WGS) entry which is preliminary data.</text>
</comment>
<keyword evidence="2" id="KW-1185">Reference proteome</keyword>
<proteinExistence type="predicted"/>
<dbReference type="EMBL" id="JBGBYS010000004">
    <property type="protein sequence ID" value="MEY9258172.1"/>
    <property type="molecule type" value="Genomic_DNA"/>
</dbReference>
<protein>
    <submittedName>
        <fullName evidence="1">Uncharacterized protein</fullName>
    </submittedName>
</protein>
<sequence length="29" mass="3354">MLTAFQTCNMVNEMYSIHFSTKRLGFSPV</sequence>
<gene>
    <name evidence="1" type="ORF">ABH903_001185</name>
</gene>